<comment type="caution">
    <text evidence="4">The sequence shown here is derived from an EMBL/GenBank/DDBJ whole genome shotgun (WGS) entry which is preliminary data.</text>
</comment>
<dbReference type="InterPro" id="IPR017871">
    <property type="entry name" value="ABC_transporter-like_CS"/>
</dbReference>
<protein>
    <submittedName>
        <fullName evidence="4">ATP-binding cassette domain-containing protein</fullName>
    </submittedName>
</protein>
<dbReference type="SUPFAM" id="SSF52540">
    <property type="entry name" value="P-loop containing nucleoside triphosphate hydrolases"/>
    <property type="match status" value="1"/>
</dbReference>
<evidence type="ECO:0000313" key="5">
    <source>
        <dbReference type="Proteomes" id="UP001555176"/>
    </source>
</evidence>
<dbReference type="InterPro" id="IPR003439">
    <property type="entry name" value="ABC_transporter-like_ATP-bd"/>
</dbReference>
<reference evidence="4 5" key="1">
    <citation type="submission" date="2024-04" db="EMBL/GenBank/DDBJ databases">
        <title>Bacterial genomes from commercial probiotics.</title>
        <authorList>
            <person name="Brady R."/>
            <person name="Call G.B."/>
            <person name="Chaston J.M."/>
        </authorList>
    </citation>
    <scope>NUCLEOTIDE SEQUENCE [LARGE SCALE GENOMIC DNA]</scope>
    <source>
        <strain evidence="5">gbc_m</strain>
    </source>
</reference>
<dbReference type="GO" id="GO:0005524">
    <property type="term" value="F:ATP binding"/>
    <property type="evidence" value="ECO:0007669"/>
    <property type="project" value="UniProtKB-KW"/>
</dbReference>
<dbReference type="SMART" id="SM00382">
    <property type="entry name" value="AAA"/>
    <property type="match status" value="1"/>
</dbReference>
<gene>
    <name evidence="4" type="ORF">ABC651_11210</name>
</gene>
<dbReference type="PANTHER" id="PTHR43514:SF4">
    <property type="entry name" value="ABC TRANSPORTER I FAMILY MEMBER 10"/>
    <property type="match status" value="1"/>
</dbReference>
<dbReference type="Pfam" id="PF00005">
    <property type="entry name" value="ABC_tran"/>
    <property type="match status" value="1"/>
</dbReference>
<keyword evidence="1" id="KW-0547">Nucleotide-binding</keyword>
<evidence type="ECO:0000259" key="3">
    <source>
        <dbReference type="PROSITE" id="PS50893"/>
    </source>
</evidence>
<feature type="domain" description="ABC transporter" evidence="3">
    <location>
        <begin position="5"/>
        <end position="237"/>
    </location>
</feature>
<dbReference type="InterPro" id="IPR027417">
    <property type="entry name" value="P-loop_NTPase"/>
</dbReference>
<dbReference type="Proteomes" id="UP001555176">
    <property type="component" value="Unassembled WGS sequence"/>
</dbReference>
<dbReference type="InterPro" id="IPR003593">
    <property type="entry name" value="AAA+_ATPase"/>
</dbReference>
<dbReference type="RefSeq" id="WP_235221934.1">
    <property type="nucleotide sequence ID" value="NZ_JBCLNO010000027.1"/>
</dbReference>
<keyword evidence="2 4" id="KW-0067">ATP-binding</keyword>
<keyword evidence="5" id="KW-1185">Reference proteome</keyword>
<evidence type="ECO:0000313" key="4">
    <source>
        <dbReference type="EMBL" id="MEW7079587.1"/>
    </source>
</evidence>
<dbReference type="EMBL" id="JBDGII010000029">
    <property type="protein sequence ID" value="MEW7079587.1"/>
    <property type="molecule type" value="Genomic_DNA"/>
</dbReference>
<evidence type="ECO:0000256" key="1">
    <source>
        <dbReference type="ARBA" id="ARBA00022741"/>
    </source>
</evidence>
<name>A0ABV3NKT9_9BACI</name>
<organism evidence="4 5">
    <name type="scientific">Heyndrickxia faecalis</name>
    <dbReference type="NCBI Taxonomy" id="2824910"/>
    <lineage>
        <taxon>Bacteria</taxon>
        <taxon>Bacillati</taxon>
        <taxon>Bacillota</taxon>
        <taxon>Bacilli</taxon>
        <taxon>Bacillales</taxon>
        <taxon>Bacillaceae</taxon>
        <taxon>Heyndrickxia</taxon>
    </lineage>
</organism>
<evidence type="ECO:0000256" key="2">
    <source>
        <dbReference type="ARBA" id="ARBA00022840"/>
    </source>
</evidence>
<proteinExistence type="predicted"/>
<dbReference type="PROSITE" id="PS00211">
    <property type="entry name" value="ABC_TRANSPORTER_1"/>
    <property type="match status" value="1"/>
</dbReference>
<accession>A0ABV3NKT9</accession>
<dbReference type="PROSITE" id="PS50893">
    <property type="entry name" value="ABC_TRANSPORTER_2"/>
    <property type="match status" value="1"/>
</dbReference>
<dbReference type="Gene3D" id="3.40.50.300">
    <property type="entry name" value="P-loop containing nucleotide triphosphate hydrolases"/>
    <property type="match status" value="1"/>
</dbReference>
<sequence length="242" mass="27199">MAVGMLRVNIKKTFPEFELDIAFEAGPGITGILGPSGSGKSLTLECIAGIDKPDEGKIELNGRILFDKEKHMDIKTRHRHTGYMFQHYALFPHLTVKQNLAFGLKGRPKKEIEEKTAAFLKKIKMEGFENRYPAELSGGQKQRVALARTLITEPSCLLLDEPFSALDPDTKELVMEEFLSFLHDHFHGVVLLVTHNMAEADLLCDNVILYRNGKVLQQDPKKEVLKHAVARQDARNPAAIRI</sequence>
<dbReference type="InterPro" id="IPR050334">
    <property type="entry name" value="Molybdenum_import_ModC"/>
</dbReference>
<dbReference type="PANTHER" id="PTHR43514">
    <property type="entry name" value="ABC TRANSPORTER I FAMILY MEMBER 10"/>
    <property type="match status" value="1"/>
</dbReference>